<proteinExistence type="predicted"/>
<dbReference type="EMBL" id="KI965504">
    <property type="protein sequence ID" value="EUD64407.1"/>
    <property type="molecule type" value="Genomic_DNA"/>
</dbReference>
<dbReference type="VEuPathDB" id="PlasmoDB:C922_05206"/>
<feature type="region of interest" description="Disordered" evidence="1">
    <location>
        <begin position="377"/>
        <end position="407"/>
    </location>
</feature>
<protein>
    <submittedName>
        <fullName evidence="2">Uncharacterized protein</fullName>
    </submittedName>
</protein>
<gene>
    <name evidence="2" type="ORF">C922_05206</name>
</gene>
<dbReference type="RefSeq" id="XP_008819000.1">
    <property type="nucleotide sequence ID" value="XM_008820778.1"/>
</dbReference>
<dbReference type="AlphaFoldDB" id="W6ZTY4"/>
<evidence type="ECO:0000256" key="1">
    <source>
        <dbReference type="SAM" id="MobiDB-lite"/>
    </source>
</evidence>
<sequence>MASFTKWIQGNLEEGAKRHCKGLQGGKESEMTVCGLVEGRLKEGQSSVSGRWMSILAKNNSKPPNLATAASIICRDIEKWTASLIPEEANDVWSKSGCSIETLGVRGRITEKKTCQWDNDKVIWPQISLSAELDSHRTNNRSLMICMDMVSIILTIFRNLDIKDHGITYRDKDVCQSLYEEFKDWGGEEVAEEVMSFWFPLNTRGVKIGGREYKNPKRLGGTWKEAFYLYGNPITGVQCSRARDGVPKKYMTSCYWKSQGDNCESGNDTTWVEPQVKTEEERKAQESSILNSEADPVLQKWKELTALEDESGQTRKTSTGGKIAGEKAPVNKGDFKRVSLSEFILLLGQGMGPKGISSNKGTWRTLEESHVVGVFHKTQGKGELGPDLKDQIRNNNHPKGPEEHVWT</sequence>
<name>W6ZTY4_9APIC</name>
<keyword evidence="3" id="KW-1185">Reference proteome</keyword>
<dbReference type="Proteomes" id="UP000030640">
    <property type="component" value="Unassembled WGS sequence"/>
</dbReference>
<accession>W6ZTY4</accession>
<reference evidence="2 3" key="1">
    <citation type="submission" date="2013-02" db="EMBL/GenBank/DDBJ databases">
        <title>The Genome Sequence of Plasmodium inui San Antonio 1.</title>
        <authorList>
            <consortium name="The Broad Institute Genome Sequencing Platform"/>
            <consortium name="The Broad Institute Genome Sequencing Center for Infectious Disease"/>
            <person name="Neafsey D."/>
            <person name="Cheeseman I."/>
            <person name="Volkman S."/>
            <person name="Adams J."/>
            <person name="Walker B."/>
            <person name="Young S.K."/>
            <person name="Zeng Q."/>
            <person name="Gargeya S."/>
            <person name="Fitzgerald M."/>
            <person name="Haas B."/>
            <person name="Abouelleil A."/>
            <person name="Alvarado L."/>
            <person name="Arachchi H.M."/>
            <person name="Berlin A.M."/>
            <person name="Chapman S.B."/>
            <person name="Dewar J."/>
            <person name="Goldberg J."/>
            <person name="Griggs A."/>
            <person name="Gujja S."/>
            <person name="Hansen M."/>
            <person name="Howarth C."/>
            <person name="Imamovic A."/>
            <person name="Larimer J."/>
            <person name="McCowan C."/>
            <person name="Murphy C."/>
            <person name="Neiman D."/>
            <person name="Pearson M."/>
            <person name="Priest M."/>
            <person name="Roberts A."/>
            <person name="Saif S."/>
            <person name="Shea T."/>
            <person name="Sisk P."/>
            <person name="Sykes S."/>
            <person name="Wortman J."/>
            <person name="Nusbaum C."/>
            <person name="Birren B."/>
        </authorList>
    </citation>
    <scope>NUCLEOTIDE SEQUENCE [LARGE SCALE GENOMIC DNA]</scope>
    <source>
        <strain evidence="2 3">San Antonio 1</strain>
    </source>
</reference>
<dbReference type="GeneID" id="20040480"/>
<evidence type="ECO:0000313" key="2">
    <source>
        <dbReference type="EMBL" id="EUD64407.1"/>
    </source>
</evidence>
<organism evidence="2 3">
    <name type="scientific">Plasmodium inui San Antonio 1</name>
    <dbReference type="NCBI Taxonomy" id="1237626"/>
    <lineage>
        <taxon>Eukaryota</taxon>
        <taxon>Sar</taxon>
        <taxon>Alveolata</taxon>
        <taxon>Apicomplexa</taxon>
        <taxon>Aconoidasida</taxon>
        <taxon>Haemosporida</taxon>
        <taxon>Plasmodiidae</taxon>
        <taxon>Plasmodium</taxon>
        <taxon>Plasmodium (Plasmodium)</taxon>
    </lineage>
</organism>
<evidence type="ECO:0000313" key="3">
    <source>
        <dbReference type="Proteomes" id="UP000030640"/>
    </source>
</evidence>